<dbReference type="PANTHER" id="PTHR37726:SF1">
    <property type="entry name" value="TRANSMEMBRANE PROTEIN"/>
    <property type="match status" value="1"/>
</dbReference>
<evidence type="ECO:0000256" key="1">
    <source>
        <dbReference type="SAM" id="Phobius"/>
    </source>
</evidence>
<feature type="transmembrane region" description="Helical" evidence="1">
    <location>
        <begin position="223"/>
        <end position="243"/>
    </location>
</feature>
<keyword evidence="3" id="KW-1185">Reference proteome</keyword>
<keyword evidence="1" id="KW-0472">Membrane</keyword>
<accession>A0ABR2NIP2</accession>
<evidence type="ECO:0000313" key="2">
    <source>
        <dbReference type="EMBL" id="KAK8976004.1"/>
    </source>
</evidence>
<protein>
    <submittedName>
        <fullName evidence="2">Uncharacterized protein</fullName>
    </submittedName>
</protein>
<name>A0ABR2NIP2_9ROSI</name>
<comment type="caution">
    <text evidence="2">The sequence shown here is derived from an EMBL/GenBank/DDBJ whole genome shotgun (WGS) entry which is preliminary data.</text>
</comment>
<feature type="transmembrane region" description="Helical" evidence="1">
    <location>
        <begin position="72"/>
        <end position="91"/>
    </location>
</feature>
<feature type="transmembrane region" description="Helical" evidence="1">
    <location>
        <begin position="107"/>
        <end position="127"/>
    </location>
</feature>
<dbReference type="EMBL" id="JBBPBN010000138">
    <property type="protein sequence ID" value="KAK8976004.1"/>
    <property type="molecule type" value="Genomic_DNA"/>
</dbReference>
<dbReference type="PANTHER" id="PTHR37726">
    <property type="entry name" value="TRANSMEMBRANE PROTEIN"/>
    <property type="match status" value="1"/>
</dbReference>
<reference evidence="2 3" key="1">
    <citation type="journal article" date="2024" name="G3 (Bethesda)">
        <title>Genome assembly of Hibiscus sabdariffa L. provides insights into metabolisms of medicinal natural products.</title>
        <authorList>
            <person name="Kim T."/>
        </authorList>
    </citation>
    <scope>NUCLEOTIDE SEQUENCE [LARGE SCALE GENOMIC DNA]</scope>
    <source>
        <strain evidence="2">TK-2024</strain>
        <tissue evidence="2">Old leaves</tissue>
    </source>
</reference>
<evidence type="ECO:0000313" key="3">
    <source>
        <dbReference type="Proteomes" id="UP001396334"/>
    </source>
</evidence>
<sequence length="315" mass="34837">MKNGMQTTYMEMETQILHPAFQPAEWDLEDIRMAFFKCTRWQVEETLDPVNCPFHYFCDSVYPGHYPPAVDVLVLLLSTASYLATLIIMLIDISKRGRPCLSQSKRLLLPSGPLLLPLILLALAKGLRINTLYPLSCIAPAILQLVQISSLAFDTGVDKDPRYAFLEASTISGILHASVYLDSVILPYYTGIDALASSAFSGECLSCVCRKQVLVAGGKLIKYRGLSVTTFCVMGALCLRIICRLSTENKGLSSAVKSLLECLAWILITKDCIYLVANSPPEQPMLRAAAFGGILVLICLHGLNKLCMRITQWHR</sequence>
<keyword evidence="1" id="KW-0812">Transmembrane</keyword>
<gene>
    <name evidence="2" type="ORF">V6N11_025503</name>
</gene>
<keyword evidence="1" id="KW-1133">Transmembrane helix</keyword>
<feature type="transmembrane region" description="Helical" evidence="1">
    <location>
        <begin position="288"/>
        <end position="307"/>
    </location>
</feature>
<organism evidence="2 3">
    <name type="scientific">Hibiscus sabdariffa</name>
    <name type="common">roselle</name>
    <dbReference type="NCBI Taxonomy" id="183260"/>
    <lineage>
        <taxon>Eukaryota</taxon>
        <taxon>Viridiplantae</taxon>
        <taxon>Streptophyta</taxon>
        <taxon>Embryophyta</taxon>
        <taxon>Tracheophyta</taxon>
        <taxon>Spermatophyta</taxon>
        <taxon>Magnoliopsida</taxon>
        <taxon>eudicotyledons</taxon>
        <taxon>Gunneridae</taxon>
        <taxon>Pentapetalae</taxon>
        <taxon>rosids</taxon>
        <taxon>malvids</taxon>
        <taxon>Malvales</taxon>
        <taxon>Malvaceae</taxon>
        <taxon>Malvoideae</taxon>
        <taxon>Hibiscus</taxon>
    </lineage>
</organism>
<dbReference type="Proteomes" id="UP001396334">
    <property type="component" value="Unassembled WGS sequence"/>
</dbReference>
<proteinExistence type="predicted"/>